<dbReference type="AlphaFoldDB" id="A7SQM0"/>
<dbReference type="InterPro" id="IPR026509">
    <property type="entry name" value="TMEM183"/>
</dbReference>
<keyword evidence="4" id="KW-1185">Reference proteome</keyword>
<evidence type="ECO:0000313" key="3">
    <source>
        <dbReference type="EMBL" id="EDO33989.1"/>
    </source>
</evidence>
<evidence type="ECO:0000313" key="4">
    <source>
        <dbReference type="Proteomes" id="UP000001593"/>
    </source>
</evidence>
<dbReference type="KEGG" id="nve:5505239"/>
<dbReference type="Proteomes" id="UP000001593">
    <property type="component" value="Unassembled WGS sequence"/>
</dbReference>
<evidence type="ECO:0000256" key="1">
    <source>
        <dbReference type="SAM" id="MobiDB-lite"/>
    </source>
</evidence>
<dbReference type="InterPro" id="IPR001810">
    <property type="entry name" value="F-box_dom"/>
</dbReference>
<dbReference type="PhylomeDB" id="A7SQM0"/>
<reference evidence="3 4" key="1">
    <citation type="journal article" date="2007" name="Science">
        <title>Sea anemone genome reveals ancestral eumetazoan gene repertoire and genomic organization.</title>
        <authorList>
            <person name="Putnam N.H."/>
            <person name="Srivastava M."/>
            <person name="Hellsten U."/>
            <person name="Dirks B."/>
            <person name="Chapman J."/>
            <person name="Salamov A."/>
            <person name="Terry A."/>
            <person name="Shapiro H."/>
            <person name="Lindquist E."/>
            <person name="Kapitonov V.V."/>
            <person name="Jurka J."/>
            <person name="Genikhovich G."/>
            <person name="Grigoriev I.V."/>
            <person name="Lucas S.M."/>
            <person name="Steele R.E."/>
            <person name="Finnerty J.R."/>
            <person name="Technau U."/>
            <person name="Martindale M.Q."/>
            <person name="Rokhsar D.S."/>
        </authorList>
    </citation>
    <scope>NUCLEOTIDE SEQUENCE [LARGE SCALE GENOMIC DNA]</scope>
    <source>
        <strain evidence="4">CH2 X CH6</strain>
    </source>
</reference>
<sequence>MPKKKSKRKKVKYKIEKREITSEDVSIKDFADVQDAKEQLKKLSRGHTRKPVICFPSMKQDDLLWFEREDFESETESADDAKIKETGDEVQHHTKPTFTKQKKREKGKQSDSNNEFSGELTYPLDLWDMIAKYIQPEDVRTFSLICRGTQMVINSSNFWLSFYNRLIPDPEKLPLELRPDRIKCRPGLRPRVIRALFHCYDPLSVRIQPNSDTGHNPPDSLLHLTCLSTWCKGVISKGGKKVWIFYFKLTKRTGQKKPRTYTPEWFATVDDVNDNPEENNSVLSVVCMNYIPFPPVIGLVLTEVLTGLSAGMKHQRVKMRFHAHRDYGLYKQESGIQVILDPAREVKVLKWWDPLYPYSMA</sequence>
<feature type="compositionally biased region" description="Basic and acidic residues" evidence="1">
    <location>
        <begin position="79"/>
        <end position="92"/>
    </location>
</feature>
<dbReference type="OrthoDB" id="5955317at2759"/>
<dbReference type="Pfam" id="PF00646">
    <property type="entry name" value="F-box"/>
    <property type="match status" value="1"/>
</dbReference>
<dbReference type="GO" id="GO:0019005">
    <property type="term" value="C:SCF ubiquitin ligase complex"/>
    <property type="evidence" value="ECO:0000318"/>
    <property type="project" value="GO_Central"/>
</dbReference>
<protein>
    <recommendedName>
        <fullName evidence="2">F-box domain-containing protein</fullName>
    </recommendedName>
</protein>
<dbReference type="PANTHER" id="PTHR20988:SF2">
    <property type="entry name" value="TRANSMEMBRANE PROTEIN 183A-RELATED"/>
    <property type="match status" value="1"/>
</dbReference>
<dbReference type="InParanoid" id="A7SQM0"/>
<dbReference type="PANTHER" id="PTHR20988">
    <property type="entry name" value="TRANSMEMBRANE PROTEIN 183A-RELATED"/>
    <property type="match status" value="1"/>
</dbReference>
<accession>A7SQM0</accession>
<dbReference type="OMA" id="RFKSKCC"/>
<dbReference type="STRING" id="45351.A7SQM0"/>
<dbReference type="EMBL" id="DS469748">
    <property type="protein sequence ID" value="EDO33989.1"/>
    <property type="molecule type" value="Genomic_DNA"/>
</dbReference>
<dbReference type="HOGENOM" id="CLU_061444_0_0_1"/>
<gene>
    <name evidence="3" type="ORF">NEMVEDRAFT_v1g215881</name>
</gene>
<feature type="region of interest" description="Disordered" evidence="1">
    <location>
        <begin position="76"/>
        <end position="116"/>
    </location>
</feature>
<evidence type="ECO:0000259" key="2">
    <source>
        <dbReference type="Pfam" id="PF00646"/>
    </source>
</evidence>
<dbReference type="eggNOG" id="ENOG502QS4U">
    <property type="taxonomic scope" value="Eukaryota"/>
</dbReference>
<name>A7SQM0_NEMVE</name>
<proteinExistence type="predicted"/>
<organism evidence="3 4">
    <name type="scientific">Nematostella vectensis</name>
    <name type="common">Starlet sea anemone</name>
    <dbReference type="NCBI Taxonomy" id="45351"/>
    <lineage>
        <taxon>Eukaryota</taxon>
        <taxon>Metazoa</taxon>
        <taxon>Cnidaria</taxon>
        <taxon>Anthozoa</taxon>
        <taxon>Hexacorallia</taxon>
        <taxon>Actiniaria</taxon>
        <taxon>Edwardsiidae</taxon>
        <taxon>Nematostella</taxon>
    </lineage>
</organism>
<feature type="domain" description="F-box" evidence="2">
    <location>
        <begin position="123"/>
        <end position="160"/>
    </location>
</feature>